<evidence type="ECO:0000256" key="12">
    <source>
        <dbReference type="ARBA" id="ARBA00022989"/>
    </source>
</evidence>
<feature type="transmembrane region" description="Helical" evidence="17">
    <location>
        <begin position="367"/>
        <end position="391"/>
    </location>
</feature>
<evidence type="ECO:0000313" key="19">
    <source>
        <dbReference type="Proteomes" id="UP000504635"/>
    </source>
</evidence>
<protein>
    <submittedName>
        <fullName evidence="20">Sodium/potassium/calcium exchanger 3-like</fullName>
    </submittedName>
</protein>
<feature type="transmembrane region" description="Helical" evidence="17">
    <location>
        <begin position="12"/>
        <end position="31"/>
    </location>
</feature>
<keyword evidence="5" id="KW-0633">Potassium transport</keyword>
<comment type="subcellular location">
    <subcellularLocation>
        <location evidence="1">Membrane</location>
        <topology evidence="1">Multi-pass membrane protein</topology>
    </subcellularLocation>
</comment>
<proteinExistence type="inferred from homology"/>
<dbReference type="GO" id="GO:0008273">
    <property type="term" value="F:calcium, potassium:sodium antiporter activity"/>
    <property type="evidence" value="ECO:0007669"/>
    <property type="project" value="TreeGrafter"/>
</dbReference>
<sequence length="535" mass="59922">MGMLLRTKARKIALGIRIFCVVALSCGFILYNSFADRRSETPIDQPVPKPANGVYRHLLGIDLNSTEPSYQKDPILNNQNGTELDANCTPAAIHEFPSDGLTREDRRHGWVLIHVMLSCYLFIFLAVVCEEYFVPSIKKICNGLNMKEDVAGATFMATASSSAEIFINSIGTFITQGDLGVGTIVGSAVFNILAVPAVCGLFANMVLELEWYSVTRDSAVYGCSVVLLIVFLQDGKIYYYEALTLVLVYSIYVIIMIFNNKISSNLHKVAAKIKRRGYYREILHENQPLLLQSNGKVNRYNSGVEEILDSELTLKDIEELEESTNIWEWPSKESKRAKCWWVLTWPISLVLYFTTPNCKNHHRLYPVTFLMCVFWIGAISYLEAWLITVIGDTLNIPDSVMGLTFLAAGTSVPEAVSSVIVTNQGHGSMGISSSIGSNTFDILLCLGIPWFIKSAFYPKVPHEHWITINSQGINYSAICLLTTLVLLYLTFYLNKFKLDWKVGVTCLAMYVAFLVFASLVELNVFFPVNLPTCDR</sequence>
<dbReference type="OrthoDB" id="2127281at2759"/>
<evidence type="ECO:0000256" key="3">
    <source>
        <dbReference type="ARBA" id="ARBA00022448"/>
    </source>
</evidence>
<dbReference type="Pfam" id="PF01699">
    <property type="entry name" value="Na_Ca_ex"/>
    <property type="match status" value="2"/>
</dbReference>
<feature type="transmembrane region" description="Helical" evidence="17">
    <location>
        <begin position="214"/>
        <end position="232"/>
    </location>
</feature>
<feature type="domain" description="Sodium/calcium exchanger membrane region" evidence="18">
    <location>
        <begin position="366"/>
        <end position="517"/>
    </location>
</feature>
<keyword evidence="8" id="KW-0732">Signal</keyword>
<evidence type="ECO:0000256" key="17">
    <source>
        <dbReference type="SAM" id="Phobius"/>
    </source>
</evidence>
<accession>A0A6J2XA84</accession>
<feature type="transmembrane region" description="Helical" evidence="17">
    <location>
        <begin position="472"/>
        <end position="493"/>
    </location>
</feature>
<keyword evidence="13" id="KW-0915">Sodium</keyword>
<keyword evidence="4" id="KW-0050">Antiport</keyword>
<dbReference type="AlphaFoldDB" id="A0A6J2XA84"/>
<evidence type="ECO:0000256" key="13">
    <source>
        <dbReference type="ARBA" id="ARBA00023053"/>
    </source>
</evidence>
<evidence type="ECO:0000256" key="8">
    <source>
        <dbReference type="ARBA" id="ARBA00022729"/>
    </source>
</evidence>
<keyword evidence="7 17" id="KW-0812">Transmembrane</keyword>
<feature type="transmembrane region" description="Helical" evidence="17">
    <location>
        <begin position="180"/>
        <end position="202"/>
    </location>
</feature>
<organism evidence="19 20">
    <name type="scientific">Sitophilus oryzae</name>
    <name type="common">Rice weevil</name>
    <name type="synonym">Curculio oryzae</name>
    <dbReference type="NCBI Taxonomy" id="7048"/>
    <lineage>
        <taxon>Eukaryota</taxon>
        <taxon>Metazoa</taxon>
        <taxon>Ecdysozoa</taxon>
        <taxon>Arthropoda</taxon>
        <taxon>Hexapoda</taxon>
        <taxon>Insecta</taxon>
        <taxon>Pterygota</taxon>
        <taxon>Neoptera</taxon>
        <taxon>Endopterygota</taxon>
        <taxon>Coleoptera</taxon>
        <taxon>Polyphaga</taxon>
        <taxon>Cucujiformia</taxon>
        <taxon>Curculionidae</taxon>
        <taxon>Dryophthorinae</taxon>
        <taxon>Sitophilus</taxon>
    </lineage>
</organism>
<evidence type="ECO:0000256" key="4">
    <source>
        <dbReference type="ARBA" id="ARBA00022449"/>
    </source>
</evidence>
<evidence type="ECO:0000256" key="11">
    <source>
        <dbReference type="ARBA" id="ARBA00022958"/>
    </source>
</evidence>
<gene>
    <name evidence="20" type="primary">LOC115876290</name>
</gene>
<dbReference type="PANTHER" id="PTHR10846">
    <property type="entry name" value="SODIUM/POTASSIUM/CALCIUM EXCHANGER"/>
    <property type="match status" value="1"/>
</dbReference>
<dbReference type="GO" id="GO:0005886">
    <property type="term" value="C:plasma membrane"/>
    <property type="evidence" value="ECO:0007669"/>
    <property type="project" value="TreeGrafter"/>
</dbReference>
<dbReference type="RefSeq" id="XP_030747875.1">
    <property type="nucleotide sequence ID" value="XM_030892015.1"/>
</dbReference>
<dbReference type="NCBIfam" id="TIGR00367">
    <property type="entry name" value="calcium/sodium antiporter"/>
    <property type="match status" value="1"/>
</dbReference>
<evidence type="ECO:0000256" key="2">
    <source>
        <dbReference type="ARBA" id="ARBA00005364"/>
    </source>
</evidence>
<dbReference type="GeneID" id="115876290"/>
<feature type="transmembrane region" description="Helical" evidence="17">
    <location>
        <begin position="109"/>
        <end position="129"/>
    </location>
</feature>
<feature type="domain" description="Sodium/calcium exchanger membrane region" evidence="18">
    <location>
        <begin position="117"/>
        <end position="257"/>
    </location>
</feature>
<dbReference type="InParanoid" id="A0A6J2XA84"/>
<evidence type="ECO:0000313" key="20">
    <source>
        <dbReference type="RefSeq" id="XP_030747875.1"/>
    </source>
</evidence>
<keyword evidence="14" id="KW-0406">Ion transport</keyword>
<keyword evidence="9" id="KW-0106">Calcium</keyword>
<evidence type="ECO:0000256" key="10">
    <source>
        <dbReference type="ARBA" id="ARBA00022847"/>
    </source>
</evidence>
<dbReference type="FunFam" id="1.20.1420.30:FF:000009">
    <property type="entry name" value="sodium/potassium/calcium exchanger 5 isoform X2"/>
    <property type="match status" value="1"/>
</dbReference>
<evidence type="ECO:0000256" key="1">
    <source>
        <dbReference type="ARBA" id="ARBA00004141"/>
    </source>
</evidence>
<evidence type="ECO:0000256" key="7">
    <source>
        <dbReference type="ARBA" id="ARBA00022692"/>
    </source>
</evidence>
<evidence type="ECO:0000256" key="14">
    <source>
        <dbReference type="ARBA" id="ARBA00023065"/>
    </source>
</evidence>
<evidence type="ECO:0000256" key="16">
    <source>
        <dbReference type="ARBA" id="ARBA00023201"/>
    </source>
</evidence>
<dbReference type="GO" id="GO:0005262">
    <property type="term" value="F:calcium channel activity"/>
    <property type="evidence" value="ECO:0007669"/>
    <property type="project" value="TreeGrafter"/>
</dbReference>
<dbReference type="InterPro" id="IPR004481">
    <property type="entry name" value="K/Na/Ca-exchanger"/>
</dbReference>
<dbReference type="Gene3D" id="1.20.1420.30">
    <property type="entry name" value="NCX, central ion-binding region"/>
    <property type="match status" value="2"/>
</dbReference>
<evidence type="ECO:0000256" key="6">
    <source>
        <dbReference type="ARBA" id="ARBA00022568"/>
    </source>
</evidence>
<dbReference type="Proteomes" id="UP000504635">
    <property type="component" value="Unplaced"/>
</dbReference>
<keyword evidence="10" id="KW-0769">Symport</keyword>
<comment type="similarity">
    <text evidence="2">Belongs to the Ca(2+):cation antiporter (CaCA) (TC 2.A.19) family. SLC24A subfamily.</text>
</comment>
<dbReference type="GO" id="GO:0006874">
    <property type="term" value="P:intracellular calcium ion homeostasis"/>
    <property type="evidence" value="ECO:0007669"/>
    <property type="project" value="TreeGrafter"/>
</dbReference>
<feature type="transmembrane region" description="Helical" evidence="17">
    <location>
        <begin position="238"/>
        <end position="258"/>
    </location>
</feature>
<feature type="transmembrane region" description="Helical" evidence="17">
    <location>
        <begin position="150"/>
        <end position="174"/>
    </location>
</feature>
<evidence type="ECO:0000259" key="18">
    <source>
        <dbReference type="Pfam" id="PF01699"/>
    </source>
</evidence>
<keyword evidence="12 17" id="KW-1133">Transmembrane helix</keyword>
<evidence type="ECO:0000256" key="9">
    <source>
        <dbReference type="ARBA" id="ARBA00022837"/>
    </source>
</evidence>
<keyword evidence="3" id="KW-0813">Transport</keyword>
<dbReference type="InterPro" id="IPR004837">
    <property type="entry name" value="NaCa_Exmemb"/>
</dbReference>
<dbReference type="PANTHER" id="PTHR10846:SF73">
    <property type="entry name" value="SODIUM_CALCIUM EXCHANGER MEMBRANE REGION DOMAIN-CONTAINING PROTEIN"/>
    <property type="match status" value="1"/>
</dbReference>
<name>A0A6J2XA84_SITOR</name>
<keyword evidence="11" id="KW-0630">Potassium</keyword>
<keyword evidence="15 17" id="KW-0472">Membrane</keyword>
<evidence type="ECO:0000256" key="15">
    <source>
        <dbReference type="ARBA" id="ARBA00023136"/>
    </source>
</evidence>
<dbReference type="KEGG" id="soy:115876290"/>
<dbReference type="GO" id="GO:0015293">
    <property type="term" value="F:symporter activity"/>
    <property type="evidence" value="ECO:0007669"/>
    <property type="project" value="UniProtKB-KW"/>
</dbReference>
<keyword evidence="16" id="KW-0739">Sodium transport</keyword>
<reference evidence="20" key="1">
    <citation type="submission" date="2025-08" db="UniProtKB">
        <authorList>
            <consortium name="RefSeq"/>
        </authorList>
    </citation>
    <scope>IDENTIFICATION</scope>
    <source>
        <tissue evidence="20">Gonads</tissue>
    </source>
</reference>
<feature type="transmembrane region" description="Helical" evidence="17">
    <location>
        <begin position="435"/>
        <end position="452"/>
    </location>
</feature>
<feature type="transmembrane region" description="Helical" evidence="17">
    <location>
        <begin position="500"/>
        <end position="520"/>
    </location>
</feature>
<keyword evidence="6" id="KW-0109">Calcium transport</keyword>
<keyword evidence="19" id="KW-1185">Reference proteome</keyword>
<dbReference type="InterPro" id="IPR044880">
    <property type="entry name" value="NCX_ion-bd_dom_sf"/>
</dbReference>
<evidence type="ECO:0000256" key="5">
    <source>
        <dbReference type="ARBA" id="ARBA00022538"/>
    </source>
</evidence>